<evidence type="ECO:0000313" key="2">
    <source>
        <dbReference type="Proteomes" id="UP000011518"/>
    </source>
</evidence>
<dbReference type="EMBL" id="KB320500">
    <property type="protein sequence ID" value="ELW70328.1"/>
    <property type="molecule type" value="Genomic_DNA"/>
</dbReference>
<reference evidence="2" key="2">
    <citation type="journal article" date="2013" name="Nat. Commun.">
        <title>Genome of the Chinese tree shrew.</title>
        <authorList>
            <person name="Fan Y."/>
            <person name="Huang Z.Y."/>
            <person name="Cao C.C."/>
            <person name="Chen C.S."/>
            <person name="Chen Y.X."/>
            <person name="Fan D.D."/>
            <person name="He J."/>
            <person name="Hou H.L."/>
            <person name="Hu L."/>
            <person name="Hu X.T."/>
            <person name="Jiang X.T."/>
            <person name="Lai R."/>
            <person name="Lang Y.S."/>
            <person name="Liang B."/>
            <person name="Liao S.G."/>
            <person name="Mu D."/>
            <person name="Ma Y.Y."/>
            <person name="Niu Y.Y."/>
            <person name="Sun X.Q."/>
            <person name="Xia J.Q."/>
            <person name="Xiao J."/>
            <person name="Xiong Z.Q."/>
            <person name="Xu L."/>
            <person name="Yang L."/>
            <person name="Zhang Y."/>
            <person name="Zhao W."/>
            <person name="Zhao X.D."/>
            <person name="Zheng Y.T."/>
            <person name="Zhou J.M."/>
            <person name="Zhu Y.B."/>
            <person name="Zhang G.J."/>
            <person name="Wang J."/>
            <person name="Yao Y.G."/>
        </authorList>
    </citation>
    <scope>NUCLEOTIDE SEQUENCE [LARGE SCALE GENOMIC DNA]</scope>
</reference>
<protein>
    <submittedName>
        <fullName evidence="1">Uncharacterized protein</fullName>
    </submittedName>
</protein>
<dbReference type="AlphaFoldDB" id="L9L5R3"/>
<sequence length="164" mass="17876">MVKLAVKEGSTERLLYGTGGGAERRRGLKEGSTERLLYGTGGVQKRRSALNQSRGTTITLQRGWSFVTHSSSNHVPKILAQQPLSALSVFFPISFGNHLTVVDLQAEAPTYYSDSTVLPKPTTMVLTINLHTGPNFSNCLKCGPFKPLFRLTKIEGNSDDVNPV</sequence>
<evidence type="ECO:0000313" key="1">
    <source>
        <dbReference type="EMBL" id="ELW70328.1"/>
    </source>
</evidence>
<reference evidence="2" key="1">
    <citation type="submission" date="2012-07" db="EMBL/GenBank/DDBJ databases">
        <title>Genome of the Chinese tree shrew, a rising model animal genetically related to primates.</title>
        <authorList>
            <person name="Zhang G."/>
            <person name="Fan Y."/>
            <person name="Yao Y."/>
            <person name="Huang Z."/>
        </authorList>
    </citation>
    <scope>NUCLEOTIDE SEQUENCE [LARGE SCALE GENOMIC DNA]</scope>
</reference>
<gene>
    <name evidence="1" type="ORF">TREES_T100002656</name>
</gene>
<dbReference type="Proteomes" id="UP000011518">
    <property type="component" value="Unassembled WGS sequence"/>
</dbReference>
<name>L9L5R3_TUPCH</name>
<organism evidence="1 2">
    <name type="scientific">Tupaia chinensis</name>
    <name type="common">Chinese tree shrew</name>
    <name type="synonym">Tupaia belangeri chinensis</name>
    <dbReference type="NCBI Taxonomy" id="246437"/>
    <lineage>
        <taxon>Eukaryota</taxon>
        <taxon>Metazoa</taxon>
        <taxon>Chordata</taxon>
        <taxon>Craniata</taxon>
        <taxon>Vertebrata</taxon>
        <taxon>Euteleostomi</taxon>
        <taxon>Mammalia</taxon>
        <taxon>Eutheria</taxon>
        <taxon>Euarchontoglires</taxon>
        <taxon>Scandentia</taxon>
        <taxon>Tupaiidae</taxon>
        <taxon>Tupaia</taxon>
    </lineage>
</organism>
<dbReference type="InParanoid" id="L9L5R3"/>
<keyword evidence="2" id="KW-1185">Reference proteome</keyword>
<accession>L9L5R3</accession>
<proteinExistence type="predicted"/>